<reference evidence="1 2" key="1">
    <citation type="journal article" date="2014" name="Int. J. Syst. Evol. Microbiol.">
        <title>Complete genome sequence of Corynebacterium casei LMG S-19264T (=DSM 44701T), isolated from a smear-ripened cheese.</title>
        <authorList>
            <consortium name="US DOE Joint Genome Institute (JGI-PGF)"/>
            <person name="Walter F."/>
            <person name="Albersmeier A."/>
            <person name="Kalinowski J."/>
            <person name="Ruckert C."/>
        </authorList>
    </citation>
    <scope>NUCLEOTIDE SEQUENCE [LARGE SCALE GENOMIC DNA]</scope>
    <source>
        <strain evidence="1 2">CGMCC 4.7206</strain>
    </source>
</reference>
<dbReference type="Proteomes" id="UP000597989">
    <property type="component" value="Unassembled WGS sequence"/>
</dbReference>
<dbReference type="AlphaFoldDB" id="A0A917JQJ2"/>
<sequence length="57" mass="6692">MAVYMFLAFVRYQLGQLDMVFPRLPHYEYALLSLPNDIHTLLTGEPPFLMGIGFWEQ</sequence>
<name>A0A917JQJ2_9PSEU</name>
<dbReference type="RefSeq" id="WP_188986248.1">
    <property type="nucleotide sequence ID" value="NZ_BMMT01000002.1"/>
</dbReference>
<evidence type="ECO:0000313" key="1">
    <source>
        <dbReference type="EMBL" id="GGI76873.1"/>
    </source>
</evidence>
<accession>A0A917JQJ2</accession>
<protein>
    <submittedName>
        <fullName evidence="1">Uncharacterized protein</fullName>
    </submittedName>
</protein>
<comment type="caution">
    <text evidence="1">The sequence shown here is derived from an EMBL/GenBank/DDBJ whole genome shotgun (WGS) entry which is preliminary data.</text>
</comment>
<proteinExistence type="predicted"/>
<gene>
    <name evidence="1" type="ORF">GCM10011581_12470</name>
</gene>
<organism evidence="1 2">
    <name type="scientific">Saccharopolyspora thermophila</name>
    <dbReference type="NCBI Taxonomy" id="89367"/>
    <lineage>
        <taxon>Bacteria</taxon>
        <taxon>Bacillati</taxon>
        <taxon>Actinomycetota</taxon>
        <taxon>Actinomycetes</taxon>
        <taxon>Pseudonocardiales</taxon>
        <taxon>Pseudonocardiaceae</taxon>
        <taxon>Saccharopolyspora</taxon>
    </lineage>
</organism>
<dbReference type="EMBL" id="BMMT01000002">
    <property type="protein sequence ID" value="GGI76873.1"/>
    <property type="molecule type" value="Genomic_DNA"/>
</dbReference>
<evidence type="ECO:0000313" key="2">
    <source>
        <dbReference type="Proteomes" id="UP000597989"/>
    </source>
</evidence>